<dbReference type="PANTHER" id="PTHR31017:SF1">
    <property type="entry name" value="LATE SECRETORY PATHWAY PROTEIN AVL9 HOMOLOG"/>
    <property type="match status" value="1"/>
</dbReference>
<sequence length="170" mass="19325">MGTSLRELVHTFRKRTLVLLKTLIIQKKIMFYGHPVEELCTYQYFLVTLIPGLLHNLDDSGSPPLDSRAQALQRPTELKTSDHNSMRAFVGLPLELFGKDAFFQPYPPLQQMDLLKDTKSWLCGTTNSIVAQQKEVDLLINIETNTFEFRDPRLERSAGLTAADRKGMDG</sequence>
<organism evidence="2 3">
    <name type="scientific">Somion occarium</name>
    <dbReference type="NCBI Taxonomy" id="3059160"/>
    <lineage>
        <taxon>Eukaryota</taxon>
        <taxon>Fungi</taxon>
        <taxon>Dikarya</taxon>
        <taxon>Basidiomycota</taxon>
        <taxon>Agaricomycotina</taxon>
        <taxon>Agaricomycetes</taxon>
        <taxon>Polyporales</taxon>
        <taxon>Cerrenaceae</taxon>
        <taxon>Somion</taxon>
    </lineage>
</organism>
<name>A0ABP1DGU4_9APHY</name>
<evidence type="ECO:0000259" key="1">
    <source>
        <dbReference type="Pfam" id="PF09794"/>
    </source>
</evidence>
<keyword evidence="3" id="KW-1185">Reference proteome</keyword>
<reference evidence="3" key="1">
    <citation type="submission" date="2024-04" db="EMBL/GenBank/DDBJ databases">
        <authorList>
            <person name="Shaw F."/>
            <person name="Minotto A."/>
        </authorList>
    </citation>
    <scope>NUCLEOTIDE SEQUENCE [LARGE SCALE GENOMIC DNA]</scope>
</reference>
<dbReference type="Proteomes" id="UP001497453">
    <property type="component" value="Chromosome 3"/>
</dbReference>
<dbReference type="EMBL" id="OZ037946">
    <property type="protein sequence ID" value="CAL1705852.1"/>
    <property type="molecule type" value="Genomic_DNA"/>
</dbReference>
<gene>
    <name evidence="2" type="ORF">GFSPODELE1_LOCUS5614</name>
</gene>
<evidence type="ECO:0000313" key="3">
    <source>
        <dbReference type="Proteomes" id="UP001497453"/>
    </source>
</evidence>
<proteinExistence type="predicted"/>
<feature type="domain" description="AVL9/DENND6" evidence="1">
    <location>
        <begin position="1"/>
        <end position="169"/>
    </location>
</feature>
<dbReference type="Pfam" id="PF09794">
    <property type="entry name" value="Avl9"/>
    <property type="match status" value="1"/>
</dbReference>
<dbReference type="InterPro" id="IPR018307">
    <property type="entry name" value="ABL9/DENND6_dom"/>
</dbReference>
<protein>
    <recommendedName>
        <fullName evidence="1">AVL9/DENND6 domain-containing protein</fullName>
    </recommendedName>
</protein>
<dbReference type="PANTHER" id="PTHR31017">
    <property type="entry name" value="LATE SECRETORY PATHWAY PROTEIN AVL9-RELATED"/>
    <property type="match status" value="1"/>
</dbReference>
<evidence type="ECO:0000313" key="2">
    <source>
        <dbReference type="EMBL" id="CAL1705852.1"/>
    </source>
</evidence>
<dbReference type="InterPro" id="IPR051731">
    <property type="entry name" value="DENND11/AVL9_GEFs"/>
</dbReference>
<accession>A0ABP1DGU4</accession>